<dbReference type="NCBIfam" id="NF038110">
    <property type="entry name" value="Lys_methyl_FliB"/>
    <property type="match status" value="1"/>
</dbReference>
<name>A0AAP6WKY5_CLOPF</name>
<accession>A0AAP6WKY5</accession>
<evidence type="ECO:0000313" key="1">
    <source>
        <dbReference type="EMBL" id="NGU28917.1"/>
    </source>
</evidence>
<dbReference type="EMBL" id="JAALLZ010000001">
    <property type="protein sequence ID" value="NGU28917.1"/>
    <property type="molecule type" value="Genomic_DNA"/>
</dbReference>
<dbReference type="RefSeq" id="WP_003456472.1">
    <property type="nucleotide sequence ID" value="NZ_CATNWT010000001.1"/>
</dbReference>
<comment type="caution">
    <text evidence="1">The sequence shown here is derived from an EMBL/GenBank/DDBJ whole genome shotgun (WGS) entry which is preliminary data.</text>
</comment>
<sequence length="395" mass="46477">MNKEINMLKISGYNDFKCTANKCKFTCCEGWDINIDKDTYERWEKNEKDSNYLLNGVKTKECNGKEEYFINKETFEKCPFLDCEGLCNIVKSHGEVYLSKTCHSFPRIKNDFEIKSEFSLSCACPEVIEILDKIEEKILMEPEDRNNKEGLLEIKSENKNQGEELLELKIRESLINIVSEEEFSLDERLLIGFDMLLNILEDESYTSEEILLEELEKYSDNEYRKEVAYVYNEIELNRVDSLLEINSLFLDMVENYREVSNLKCILEDISNFAEGANIESLSEEWKEYKKNFKEFNKLLEKCIVSKIYSNCISDDMEDMILSFQLIILEYLLVRYAVFLNYCINDEKIKNEEVKDYIVIFSRIIGNNAEAVLEFLSDGFEDPILEMGYLCFITLF</sequence>
<proteinExistence type="predicted"/>
<reference evidence="1 2" key="1">
    <citation type="submission" date="2020-02" db="EMBL/GenBank/DDBJ databases">
        <title>Genomic Insights into the Phylogeny and Genetic Plasticity of the Human and Animal Enteric Pathogen Clostridium perfringens.</title>
        <authorList>
            <person name="Feng Y."/>
            <person name="Hu Y."/>
        </authorList>
    </citation>
    <scope>NUCLEOTIDE SEQUENCE [LARGE SCALE GENOMIC DNA]</scope>
    <source>
        <strain evidence="1 2">CP-40</strain>
    </source>
</reference>
<evidence type="ECO:0000313" key="2">
    <source>
        <dbReference type="Proteomes" id="UP000481454"/>
    </source>
</evidence>
<organism evidence="1 2">
    <name type="scientific">Clostridium perfringens</name>
    <dbReference type="NCBI Taxonomy" id="1502"/>
    <lineage>
        <taxon>Bacteria</taxon>
        <taxon>Bacillati</taxon>
        <taxon>Bacillota</taxon>
        <taxon>Clostridia</taxon>
        <taxon>Eubacteriales</taxon>
        <taxon>Clostridiaceae</taxon>
        <taxon>Clostridium</taxon>
    </lineage>
</organism>
<protein>
    <submittedName>
        <fullName evidence="1">Lysine-N-methylase</fullName>
    </submittedName>
</protein>
<gene>
    <name evidence="1" type="ORF">G6Z34_02155</name>
</gene>
<dbReference type="Proteomes" id="UP000481454">
    <property type="component" value="Unassembled WGS sequence"/>
</dbReference>
<dbReference type="AlphaFoldDB" id="A0AAP6WKY5"/>